<dbReference type="PRINTS" id="PR00986">
    <property type="entry name" value="TRNASYNTHVAL"/>
</dbReference>
<keyword evidence="4 10" id="KW-0547">Nucleotide-binding</keyword>
<keyword evidence="3 10" id="KW-0436">Ligase</keyword>
<keyword evidence="6 10" id="KW-0648">Protein biosynthesis</keyword>
<dbReference type="PANTHER" id="PTHR11946">
    <property type="entry name" value="VALYL-TRNA SYNTHETASES"/>
    <property type="match status" value="1"/>
</dbReference>
<evidence type="ECO:0000256" key="6">
    <source>
        <dbReference type="ARBA" id="ARBA00022917"/>
    </source>
</evidence>
<evidence type="ECO:0000256" key="11">
    <source>
        <dbReference type="SAM" id="Phobius"/>
    </source>
</evidence>
<dbReference type="Pfam" id="PF00133">
    <property type="entry name" value="tRNA-synt_1"/>
    <property type="match status" value="2"/>
</dbReference>
<comment type="catalytic activity">
    <reaction evidence="9">
        <text>tRNA(Val) + L-valine + ATP = L-valyl-tRNA(Val) + AMP + diphosphate</text>
        <dbReference type="Rhea" id="RHEA:10704"/>
        <dbReference type="Rhea" id="RHEA-COMP:9672"/>
        <dbReference type="Rhea" id="RHEA-COMP:9708"/>
        <dbReference type="ChEBI" id="CHEBI:30616"/>
        <dbReference type="ChEBI" id="CHEBI:33019"/>
        <dbReference type="ChEBI" id="CHEBI:57762"/>
        <dbReference type="ChEBI" id="CHEBI:78442"/>
        <dbReference type="ChEBI" id="CHEBI:78537"/>
        <dbReference type="ChEBI" id="CHEBI:456215"/>
        <dbReference type="EC" id="6.1.1.9"/>
    </reaction>
</comment>
<keyword evidence="11" id="KW-0472">Membrane</keyword>
<keyword evidence="5 10" id="KW-0067">ATP-binding</keyword>
<evidence type="ECO:0000256" key="2">
    <source>
        <dbReference type="ARBA" id="ARBA00013169"/>
    </source>
</evidence>
<dbReference type="InterPro" id="IPR009080">
    <property type="entry name" value="tRNAsynth_Ia_anticodon-bd"/>
</dbReference>
<dbReference type="SUPFAM" id="SSF52374">
    <property type="entry name" value="Nucleotidylyl transferase"/>
    <property type="match status" value="1"/>
</dbReference>
<dbReference type="Gene3D" id="1.10.730.10">
    <property type="entry name" value="Isoleucyl-tRNA Synthetase, Domain 1"/>
    <property type="match status" value="2"/>
</dbReference>
<comment type="similarity">
    <text evidence="1 10">Belongs to the class-I aminoacyl-tRNA synthetase family.</text>
</comment>
<organism evidence="14 15">
    <name type="scientific">Cardiosporidium cionae</name>
    <dbReference type="NCBI Taxonomy" id="476202"/>
    <lineage>
        <taxon>Eukaryota</taxon>
        <taxon>Sar</taxon>
        <taxon>Alveolata</taxon>
        <taxon>Apicomplexa</taxon>
        <taxon>Aconoidasida</taxon>
        <taxon>Nephromycida</taxon>
        <taxon>Cardiosporidium</taxon>
    </lineage>
</organism>
<dbReference type="PANTHER" id="PTHR11946:SF93">
    <property type="entry name" value="VALINE--TRNA LIGASE, CHLOROPLASTIC_MITOCHONDRIAL 2"/>
    <property type="match status" value="1"/>
</dbReference>
<dbReference type="Pfam" id="PF08264">
    <property type="entry name" value="Anticodon_1"/>
    <property type="match status" value="1"/>
</dbReference>
<keyword evidence="11" id="KW-0812">Transmembrane</keyword>
<dbReference type="SUPFAM" id="SSF47323">
    <property type="entry name" value="Anticodon-binding domain of a subclass of class I aminoacyl-tRNA synthetases"/>
    <property type="match status" value="1"/>
</dbReference>
<evidence type="ECO:0000313" key="14">
    <source>
        <dbReference type="EMBL" id="KAF8822147.1"/>
    </source>
</evidence>
<name>A0ABQ7JDP4_9APIC</name>
<feature type="domain" description="Methionyl/Valyl/Leucyl/Isoleucyl-tRNA synthetase anticodon-binding" evidence="13">
    <location>
        <begin position="1190"/>
        <end position="1242"/>
    </location>
</feature>
<dbReference type="Gene3D" id="3.40.50.620">
    <property type="entry name" value="HUPs"/>
    <property type="match status" value="3"/>
</dbReference>
<dbReference type="EMBL" id="JADAQX010000078">
    <property type="protein sequence ID" value="KAF8822147.1"/>
    <property type="molecule type" value="Genomic_DNA"/>
</dbReference>
<dbReference type="InterPro" id="IPR001412">
    <property type="entry name" value="aa-tRNA-synth_I_CS"/>
</dbReference>
<feature type="domain" description="Aminoacyl-tRNA synthetase class Ia" evidence="12">
    <location>
        <begin position="270"/>
        <end position="696"/>
    </location>
</feature>
<accession>A0ABQ7JDP4</accession>
<evidence type="ECO:0000256" key="4">
    <source>
        <dbReference type="ARBA" id="ARBA00022741"/>
    </source>
</evidence>
<evidence type="ECO:0000256" key="7">
    <source>
        <dbReference type="ARBA" id="ARBA00023146"/>
    </source>
</evidence>
<evidence type="ECO:0000259" key="13">
    <source>
        <dbReference type="Pfam" id="PF08264"/>
    </source>
</evidence>
<evidence type="ECO:0000256" key="1">
    <source>
        <dbReference type="ARBA" id="ARBA00005594"/>
    </source>
</evidence>
<dbReference type="EC" id="6.1.1.9" evidence="2"/>
<keyword evidence="15" id="KW-1185">Reference proteome</keyword>
<dbReference type="PROSITE" id="PS00178">
    <property type="entry name" value="AA_TRNA_LIGASE_I"/>
    <property type="match status" value="1"/>
</dbReference>
<evidence type="ECO:0000256" key="10">
    <source>
        <dbReference type="RuleBase" id="RU363035"/>
    </source>
</evidence>
<keyword evidence="11" id="KW-1133">Transmembrane helix</keyword>
<protein>
    <recommendedName>
        <fullName evidence="2">valine--tRNA ligase</fullName>
        <ecNumber evidence="2">6.1.1.9</ecNumber>
    </recommendedName>
    <alternativeName>
        <fullName evidence="8">Valyl-tRNA synthetase</fullName>
    </alternativeName>
</protein>
<dbReference type="InterPro" id="IPR014729">
    <property type="entry name" value="Rossmann-like_a/b/a_fold"/>
</dbReference>
<gene>
    <name evidence="14" type="ORF">IE077_000921</name>
</gene>
<evidence type="ECO:0000259" key="12">
    <source>
        <dbReference type="Pfam" id="PF00133"/>
    </source>
</evidence>
<reference evidence="14 15" key="1">
    <citation type="journal article" date="2020" name="bioRxiv">
        <title>Metabolic contributions of an alphaproteobacterial endosymbiont in the apicomplexan Cardiosporidium cionae.</title>
        <authorList>
            <person name="Hunter E.S."/>
            <person name="Paight C.J."/>
            <person name="Lane C.E."/>
        </authorList>
    </citation>
    <scope>NUCLEOTIDE SEQUENCE [LARGE SCALE GENOMIC DNA]</scope>
    <source>
        <strain evidence="14">ESH_2018</strain>
    </source>
</reference>
<sequence length="1253" mass="142311">MAASALLPTHPRLPKYCPVFWFICMLVGLLGSAVTFSALLLHDGSLRGHDQHLENQRDSCWWSLRACRKSPPSSGHRNVLRTAKTNANIGHFSTLFSAAMIKNRNERVSSLFVQSAWNSPRPDYSENLLSQVKYFPPSLSRNILLCFLSSIGSKKSLLFNHCRHKSNFQNGGIACSVSMPGNKSNTTIAPSLQSLLFPYTFLHTSVDSVVSKTFNASAIEPLLMHWWNTSGLFIPEKSHLLWKKQRQQLGRPFHSETKTFLQCNLTEAENTEEDGLPYYLPMPPPNITGDLHYGHALLLSIQDLLIRFHRMCGYRALLIPGTDHAGIAAFLAFKKDLEKNITCSKTFLLTLEQFRDTFEQWTERKKKRIYQQMQRLGISADWSRTTFTMDTDVAFAVADAFISLYKKELIYRGDYIVNWVPSLQCAISDQEVNLRNETVPLYFFKYVLDAPPSSPLLMEAMGNPTVVQEFIPVATTRPETLLGDVALCVHPADTRYQHLIGKNVTIPFLKKMTPIPIISDTSVDPSFGTGVVKITPGHSAIDFDLLKRLKLSLPVKVIFDKEGKIRADLGIEPYAGLTIIDCRKTLWKELEVNGLAIHIHPHITRIPRYEKTGEVVEPTLSRQWFLRTKQMALKAKEAIETGQISLQPKHFKTVWKDWIDATHDWCISRQLPWGHPIPIWYMYRVSPEEILKQKKRVKGWNGLETNNARIFHSNEMDLGTDAANIIPTSSILKNHVQTSTSDEIASKDFNVSVISATEWCKELQSPQDRNHHSEKCTGVFFAEQFENIQISEKERVAVIAADGAEQAYKEALTFLKTWHEQKSRNVDFCSKDSIECYRDLKTMASAPTIPSNLTDSMYLLKRDSDVLDTWFSSCLWPATALFRNFSLAMETITSPEKRNSFSYWETVSNSLKMPPKGMIPSSHGSPSAEFVKAIPNYFPAALLTTGYDILCCWVIRMTMLTLELTDHVPFKAIYLHGLVRDCRGNKLSKTKGNTEMNLLQVCERYGSDALRFSLIKHVDAAKDVRINEETLRKSSQLIHKLWNVGRYLWRNLHHLEGIKHAETPPAPLFADFATPVDMKSASLIERYFVSLVHEIGSKVTESIQSFDFISASRLLESFLWNELAPWYIGYCSGKLQSVAEISPRNRLDALNNATLPHICDKEDSDHSSSNTALMHEEGLSAAAVATQFNNLQRCLQVFVYIWKSYLQLLHPFIPFVTETLYQLLPVSLKKDDPPSLMVSRWPFHAGVQLCCIK</sequence>
<dbReference type="Proteomes" id="UP000823046">
    <property type="component" value="Unassembled WGS sequence"/>
</dbReference>
<dbReference type="Gene3D" id="3.90.740.10">
    <property type="entry name" value="Valyl/Leucyl/Isoleucyl-tRNA synthetase, editing domain"/>
    <property type="match status" value="1"/>
</dbReference>
<dbReference type="SUPFAM" id="SSF50677">
    <property type="entry name" value="ValRS/IleRS/LeuRS editing domain"/>
    <property type="match status" value="1"/>
</dbReference>
<feature type="transmembrane region" description="Helical" evidence="11">
    <location>
        <begin position="20"/>
        <end position="41"/>
    </location>
</feature>
<comment type="caution">
    <text evidence="14">The sequence shown here is derived from an EMBL/GenBank/DDBJ whole genome shotgun (WGS) entry which is preliminary data.</text>
</comment>
<evidence type="ECO:0000256" key="3">
    <source>
        <dbReference type="ARBA" id="ARBA00022598"/>
    </source>
</evidence>
<dbReference type="InterPro" id="IPR013155">
    <property type="entry name" value="M/V/L/I-tRNA-synth_anticd-bd"/>
</dbReference>
<feature type="domain" description="Aminoacyl-tRNA synthetase class Ia" evidence="12">
    <location>
        <begin position="932"/>
        <end position="1026"/>
    </location>
</feature>
<evidence type="ECO:0000256" key="9">
    <source>
        <dbReference type="ARBA" id="ARBA00047552"/>
    </source>
</evidence>
<dbReference type="InterPro" id="IPR002303">
    <property type="entry name" value="Valyl-tRNA_ligase"/>
</dbReference>
<dbReference type="InterPro" id="IPR002300">
    <property type="entry name" value="aa-tRNA-synth_Ia"/>
</dbReference>
<evidence type="ECO:0000256" key="8">
    <source>
        <dbReference type="ARBA" id="ARBA00029936"/>
    </source>
</evidence>
<evidence type="ECO:0000256" key="5">
    <source>
        <dbReference type="ARBA" id="ARBA00022840"/>
    </source>
</evidence>
<proteinExistence type="inferred from homology"/>
<keyword evidence="7 10" id="KW-0030">Aminoacyl-tRNA synthetase</keyword>
<evidence type="ECO:0000313" key="15">
    <source>
        <dbReference type="Proteomes" id="UP000823046"/>
    </source>
</evidence>
<dbReference type="InterPro" id="IPR009008">
    <property type="entry name" value="Val/Leu/Ile-tRNA-synth_edit"/>
</dbReference>